<organism evidence="5 6">
    <name type="scientific">Ileibacterium valens</name>
    <dbReference type="NCBI Taxonomy" id="1862668"/>
    <lineage>
        <taxon>Bacteria</taxon>
        <taxon>Bacillati</taxon>
        <taxon>Bacillota</taxon>
        <taxon>Erysipelotrichia</taxon>
        <taxon>Erysipelotrichales</taxon>
        <taxon>Erysipelotrichaceae</taxon>
        <taxon>Ileibacterium</taxon>
    </lineage>
</organism>
<keyword evidence="1 5" id="KW-0489">Methyltransferase</keyword>
<proteinExistence type="predicted"/>
<dbReference type="PANTHER" id="PTHR43042:SF2">
    <property type="entry name" value="SAM-DEPENDENT METHYLTRANSFERASE"/>
    <property type="match status" value="1"/>
</dbReference>
<comment type="caution">
    <text evidence="5">The sequence shown here is derived from an EMBL/GenBank/DDBJ whole genome shotgun (WGS) entry which is preliminary data.</text>
</comment>
<dbReference type="Proteomes" id="UP000186341">
    <property type="component" value="Unassembled WGS sequence"/>
</dbReference>
<evidence type="ECO:0000313" key="6">
    <source>
        <dbReference type="Proteomes" id="UP000186341"/>
    </source>
</evidence>
<dbReference type="GO" id="GO:0032259">
    <property type="term" value="P:methylation"/>
    <property type="evidence" value="ECO:0007669"/>
    <property type="project" value="UniProtKB-KW"/>
</dbReference>
<keyword evidence="6" id="KW-1185">Reference proteome</keyword>
<gene>
    <name evidence="5" type="ORF">BO222_05970</name>
</gene>
<dbReference type="Pfam" id="PF10672">
    <property type="entry name" value="Methyltrans_SAM"/>
    <property type="match status" value="1"/>
</dbReference>
<dbReference type="AlphaFoldDB" id="A0A1U7NG84"/>
<feature type="domain" description="S-adenosylmethionine-dependent methyltransferase" evidence="4">
    <location>
        <begin position="55"/>
        <end position="206"/>
    </location>
</feature>
<evidence type="ECO:0000256" key="1">
    <source>
        <dbReference type="ARBA" id="ARBA00022603"/>
    </source>
</evidence>
<accession>A0A1U7NG84</accession>
<keyword evidence="3" id="KW-0949">S-adenosyl-L-methionine</keyword>
<dbReference type="GO" id="GO:0008168">
    <property type="term" value="F:methyltransferase activity"/>
    <property type="evidence" value="ECO:0007669"/>
    <property type="project" value="UniProtKB-KW"/>
</dbReference>
<dbReference type="GeneID" id="82202751"/>
<dbReference type="CDD" id="cd02440">
    <property type="entry name" value="AdoMet_MTases"/>
    <property type="match status" value="1"/>
</dbReference>
<name>A0A1U7NG84_9FIRM</name>
<dbReference type="EMBL" id="MPJW01000122">
    <property type="protein sequence ID" value="OLU39901.1"/>
    <property type="molecule type" value="Genomic_DNA"/>
</dbReference>
<dbReference type="InterPro" id="IPR029063">
    <property type="entry name" value="SAM-dependent_MTases_sf"/>
</dbReference>
<dbReference type="Gene3D" id="2.60.40.1180">
    <property type="entry name" value="Golgi alpha-mannosidase II"/>
    <property type="match status" value="1"/>
</dbReference>
<dbReference type="InterPro" id="IPR019614">
    <property type="entry name" value="SAM-dep_methyl-trfase"/>
</dbReference>
<dbReference type="Gene3D" id="3.40.50.150">
    <property type="entry name" value="Vaccinia Virus protein VP39"/>
    <property type="match status" value="1"/>
</dbReference>
<evidence type="ECO:0000313" key="5">
    <source>
        <dbReference type="EMBL" id="OLU39901.1"/>
    </source>
</evidence>
<reference evidence="5 6" key="1">
    <citation type="submission" date="2016-11" db="EMBL/GenBank/DDBJ databases">
        <title>Description of two novel members of the family Erysipelotrichaceae: Ileibacterium lipovorans gen. nov., sp. nov. and Dubosiella newyorkensis, gen. nov., sp. nov.</title>
        <authorList>
            <person name="Cox L.M."/>
            <person name="Sohn J."/>
            <person name="Tyrrell K.L."/>
            <person name="Citron D.M."/>
            <person name="Lawson P.A."/>
            <person name="Patel N.B."/>
            <person name="Iizumi T."/>
            <person name="Perez-Perez G.I."/>
            <person name="Goldstein E.J."/>
            <person name="Blaser M.J."/>
        </authorList>
    </citation>
    <scope>NUCLEOTIDE SEQUENCE [LARGE SCALE GENOMIC DNA]</scope>
    <source>
        <strain evidence="5 6">NYU-BL-A3</strain>
    </source>
</reference>
<dbReference type="RefSeq" id="WP_075819281.1">
    <property type="nucleotide sequence ID" value="NZ_CAPNHH010000014.1"/>
</dbReference>
<dbReference type="OrthoDB" id="9805492at2"/>
<sequence>MNQIAKDWKDYEVLDAGSGEKLERWNKIILRRPDPVAIWPIDDERDWKKADAIYHRSRKGGGSWEYKKPIRENWVVSYKDLRFKISPTGFKHTGLFPEQAANWDFIMKTIREAKANSDQPIRVLNLFAYTGGATMAASKAGADEVVHLDASKGINEWAKENMELNHLEGKKIRFLVEDALKFIKREQRRGRTYQAIIMDPPSYGRGPNGEVWKLEDNIFELVYEAQKLLADDALFMIINLYTTGFPLTSLKQTMDRTIVRNHGGQVETGETLLPIRKDNALLPCGIFGRWTSELALENAKKKPRRK</sequence>
<dbReference type="PANTHER" id="PTHR43042">
    <property type="entry name" value="SAM-DEPENDENT METHYLTRANSFERASE"/>
    <property type="match status" value="1"/>
</dbReference>
<protein>
    <submittedName>
        <fullName evidence="5">SAM-dependent methyltransferase</fullName>
    </submittedName>
</protein>
<evidence type="ECO:0000256" key="2">
    <source>
        <dbReference type="ARBA" id="ARBA00022679"/>
    </source>
</evidence>
<evidence type="ECO:0000259" key="4">
    <source>
        <dbReference type="Pfam" id="PF10672"/>
    </source>
</evidence>
<keyword evidence="2 5" id="KW-0808">Transferase</keyword>
<evidence type="ECO:0000256" key="3">
    <source>
        <dbReference type="ARBA" id="ARBA00022691"/>
    </source>
</evidence>
<dbReference type="InterPro" id="IPR013780">
    <property type="entry name" value="Glyco_hydro_b"/>
</dbReference>
<dbReference type="SUPFAM" id="SSF53335">
    <property type="entry name" value="S-adenosyl-L-methionine-dependent methyltransferases"/>
    <property type="match status" value="1"/>
</dbReference>